<evidence type="ECO:0000313" key="1">
    <source>
        <dbReference type="EMBL" id="RMA56784.1"/>
    </source>
</evidence>
<evidence type="ECO:0000313" key="2">
    <source>
        <dbReference type="Proteomes" id="UP000271339"/>
    </source>
</evidence>
<gene>
    <name evidence="1" type="ORF">BXY75_3303</name>
</gene>
<dbReference type="Proteomes" id="UP000271339">
    <property type="component" value="Unassembled WGS sequence"/>
</dbReference>
<comment type="caution">
    <text evidence="1">The sequence shown here is derived from an EMBL/GenBank/DDBJ whole genome shotgun (WGS) entry which is preliminary data.</text>
</comment>
<dbReference type="PROSITE" id="PS51257">
    <property type="entry name" value="PROKAR_LIPOPROTEIN"/>
    <property type="match status" value="1"/>
</dbReference>
<sequence length="317" mass="35482">MKYISLLFVLNIILFGSCNEVNPKGEKEVREFLHEWNSKHTPIKAEDLKQDYMDVVTYFGAEMTKEQIQLDKIGLFQKYPDLKQSLDDSSITIEKEDGNYLITFTKQITYNEVTEAYPSFLSVIYKNGEFRILREGVTAANTSKNTDLAPTKAILEAIYKANPRLYGDFNGDGSAEYAIVKSPILVTASTTPKGNVGEVKCKDGCTSIIKFSDPAIPSISISDAYKSNLVNLGDLNNDTSDEIGFWNLKDGTESLYVYNAVNGKLLASPITINIKVHKNLKLIDVIKKVGPKKIRITESVLEEDGNWKLKSRVILLD</sequence>
<dbReference type="AlphaFoldDB" id="A0A3L9Y8U2"/>
<evidence type="ECO:0008006" key="3">
    <source>
        <dbReference type="Google" id="ProtNLM"/>
    </source>
</evidence>
<dbReference type="EMBL" id="REFC01000016">
    <property type="protein sequence ID" value="RMA56784.1"/>
    <property type="molecule type" value="Genomic_DNA"/>
</dbReference>
<organism evidence="1 2">
    <name type="scientific">Ulvibacter antarcticus</name>
    <dbReference type="NCBI Taxonomy" id="442714"/>
    <lineage>
        <taxon>Bacteria</taxon>
        <taxon>Pseudomonadati</taxon>
        <taxon>Bacteroidota</taxon>
        <taxon>Flavobacteriia</taxon>
        <taxon>Flavobacteriales</taxon>
        <taxon>Flavobacteriaceae</taxon>
        <taxon>Ulvibacter</taxon>
    </lineage>
</organism>
<dbReference type="RefSeq" id="WP_121908820.1">
    <property type="nucleotide sequence ID" value="NZ_REFC01000016.1"/>
</dbReference>
<name>A0A3L9Y8U2_9FLAO</name>
<protein>
    <recommendedName>
        <fullName evidence="3">VCBS repeat protein</fullName>
    </recommendedName>
</protein>
<dbReference type="OrthoDB" id="637392at2"/>
<dbReference type="InterPro" id="IPR028994">
    <property type="entry name" value="Integrin_alpha_N"/>
</dbReference>
<proteinExistence type="predicted"/>
<reference evidence="1 2" key="1">
    <citation type="submission" date="2018-10" db="EMBL/GenBank/DDBJ databases">
        <title>Genomic Encyclopedia of Archaeal and Bacterial Type Strains, Phase II (KMG-II): from individual species to whole genera.</title>
        <authorList>
            <person name="Goeker M."/>
        </authorList>
    </citation>
    <scope>NUCLEOTIDE SEQUENCE [LARGE SCALE GENOMIC DNA]</scope>
    <source>
        <strain evidence="1 2">DSM 23424</strain>
    </source>
</reference>
<accession>A0A3L9Y8U2</accession>
<keyword evidence="2" id="KW-1185">Reference proteome</keyword>
<dbReference type="SUPFAM" id="SSF69318">
    <property type="entry name" value="Integrin alpha N-terminal domain"/>
    <property type="match status" value="1"/>
</dbReference>